<dbReference type="EMBL" id="CAMGYJ010000003">
    <property type="protein sequence ID" value="CAI0388647.1"/>
    <property type="molecule type" value="Genomic_DNA"/>
</dbReference>
<evidence type="ECO:0000256" key="1">
    <source>
        <dbReference type="SAM" id="MobiDB-lite"/>
    </source>
</evidence>
<comment type="caution">
    <text evidence="2">The sequence shown here is derived from an EMBL/GenBank/DDBJ whole genome shotgun (WGS) entry which is preliminary data.</text>
</comment>
<name>A0AAV0HTJ9_9ROSI</name>
<evidence type="ECO:0000313" key="2">
    <source>
        <dbReference type="EMBL" id="CAI0388647.1"/>
    </source>
</evidence>
<sequence>MASGSAAADGFFRNWVFEGSLSGADYGIERRPYHRNCKCALHEKSRDGGGGGGCGNCKNTVSYKIRRSWSEGSLALAAAATSGAGSGSSPSCSSNSSPHAAGHGLPPSPSLQALARSMSRDDLASYSGSR</sequence>
<protein>
    <submittedName>
        <fullName evidence="2">Uncharacterized protein</fullName>
    </submittedName>
</protein>
<reference evidence="2" key="1">
    <citation type="submission" date="2022-08" db="EMBL/GenBank/DDBJ databases">
        <authorList>
            <person name="Gutierrez-Valencia J."/>
        </authorList>
    </citation>
    <scope>NUCLEOTIDE SEQUENCE</scope>
</reference>
<dbReference type="AlphaFoldDB" id="A0AAV0HTJ9"/>
<accession>A0AAV0HTJ9</accession>
<proteinExistence type="predicted"/>
<gene>
    <name evidence="2" type="ORF">LITE_LOCUS5902</name>
</gene>
<organism evidence="2 3">
    <name type="scientific">Linum tenue</name>
    <dbReference type="NCBI Taxonomy" id="586396"/>
    <lineage>
        <taxon>Eukaryota</taxon>
        <taxon>Viridiplantae</taxon>
        <taxon>Streptophyta</taxon>
        <taxon>Embryophyta</taxon>
        <taxon>Tracheophyta</taxon>
        <taxon>Spermatophyta</taxon>
        <taxon>Magnoliopsida</taxon>
        <taxon>eudicotyledons</taxon>
        <taxon>Gunneridae</taxon>
        <taxon>Pentapetalae</taxon>
        <taxon>rosids</taxon>
        <taxon>fabids</taxon>
        <taxon>Malpighiales</taxon>
        <taxon>Linaceae</taxon>
        <taxon>Linum</taxon>
    </lineage>
</organism>
<dbReference type="Proteomes" id="UP001154282">
    <property type="component" value="Unassembled WGS sequence"/>
</dbReference>
<feature type="region of interest" description="Disordered" evidence="1">
    <location>
        <begin position="80"/>
        <end position="130"/>
    </location>
</feature>
<dbReference type="PANTHER" id="PTHR35121:SF2">
    <property type="entry name" value="SWIM-TYPE DOMAIN-CONTAINING PROTEIN"/>
    <property type="match status" value="1"/>
</dbReference>
<dbReference type="PANTHER" id="PTHR35121">
    <property type="entry name" value="HOMEODOMAIN PROTEIN 8, PUTATIVE-RELATED"/>
    <property type="match status" value="1"/>
</dbReference>
<keyword evidence="3" id="KW-1185">Reference proteome</keyword>
<feature type="compositionally biased region" description="Low complexity" evidence="1">
    <location>
        <begin position="80"/>
        <end position="102"/>
    </location>
</feature>
<evidence type="ECO:0000313" key="3">
    <source>
        <dbReference type="Proteomes" id="UP001154282"/>
    </source>
</evidence>